<dbReference type="Gene3D" id="2.120.10.80">
    <property type="entry name" value="Kelch-type beta propeller"/>
    <property type="match status" value="1"/>
</dbReference>
<dbReference type="SUPFAM" id="SSF117281">
    <property type="entry name" value="Kelch motif"/>
    <property type="match status" value="1"/>
</dbReference>
<organism evidence="1 2">
    <name type="scientific">Anas platyrhynchos platyrhynchos</name>
    <name type="common">Northern mallard</name>
    <dbReference type="NCBI Taxonomy" id="8840"/>
    <lineage>
        <taxon>Eukaryota</taxon>
        <taxon>Metazoa</taxon>
        <taxon>Chordata</taxon>
        <taxon>Craniata</taxon>
        <taxon>Vertebrata</taxon>
        <taxon>Euteleostomi</taxon>
        <taxon>Archelosauria</taxon>
        <taxon>Archosauria</taxon>
        <taxon>Dinosauria</taxon>
        <taxon>Saurischia</taxon>
        <taxon>Theropoda</taxon>
        <taxon>Coelurosauria</taxon>
        <taxon>Aves</taxon>
        <taxon>Neognathae</taxon>
        <taxon>Galloanserae</taxon>
        <taxon>Anseriformes</taxon>
        <taxon>Anatidae</taxon>
        <taxon>Anatinae</taxon>
        <taxon>Anas</taxon>
    </lineage>
</organism>
<dbReference type="PANTHER" id="PTHR45632:SF15">
    <property type="entry name" value="BTB DOMAIN-CONTAINING PROTEIN"/>
    <property type="match status" value="1"/>
</dbReference>
<reference evidence="1" key="3">
    <citation type="submission" date="2025-09" db="UniProtKB">
        <authorList>
            <consortium name="Ensembl"/>
        </authorList>
    </citation>
    <scope>IDENTIFICATION</scope>
</reference>
<sequence length="149" mass="16544">MCFDYLPHLQRWTSNSAMTFTRCDHGMATVKDRIFCIGGRTLKGVSSFVLVTPILFQNGVSVLGCQFSITACESMLYLTGGGSLHDMQKEDSVFMYDIEGQVWKKAGSLPKALVDHASCMIKLSQVNATGEPGRGPQWLKNFTRISLKR</sequence>
<reference evidence="2" key="1">
    <citation type="submission" date="2017-10" db="EMBL/GenBank/DDBJ databases">
        <title>A new Pekin duck reference genome.</title>
        <authorList>
            <person name="Hou Z.-C."/>
            <person name="Zhou Z.-K."/>
            <person name="Zhu F."/>
            <person name="Hou S.-S."/>
        </authorList>
    </citation>
    <scope>NUCLEOTIDE SEQUENCE [LARGE SCALE GENOMIC DNA]</scope>
</reference>
<protein>
    <submittedName>
        <fullName evidence="1">Uncharacterized protein</fullName>
    </submittedName>
</protein>
<evidence type="ECO:0000313" key="1">
    <source>
        <dbReference type="Ensembl" id="ENSAPLP00000025535.1"/>
    </source>
</evidence>
<dbReference type="GeneTree" id="ENSGT00940000166451"/>
<evidence type="ECO:0000313" key="2">
    <source>
        <dbReference type="Proteomes" id="UP000016666"/>
    </source>
</evidence>
<proteinExistence type="predicted"/>
<reference evidence="1" key="2">
    <citation type="submission" date="2025-08" db="UniProtKB">
        <authorList>
            <consortium name="Ensembl"/>
        </authorList>
    </citation>
    <scope>IDENTIFICATION</scope>
</reference>
<keyword evidence="2" id="KW-1185">Reference proteome</keyword>
<dbReference type="AlphaFoldDB" id="A0A493TIS0"/>
<dbReference type="PANTHER" id="PTHR45632">
    <property type="entry name" value="LD33804P"/>
    <property type="match status" value="1"/>
</dbReference>
<dbReference type="Ensembl" id="ENSAPLT00000042421.1">
    <property type="protein sequence ID" value="ENSAPLP00000025535.1"/>
    <property type="gene ID" value="ENSAPLG00000020451.1"/>
</dbReference>
<dbReference type="InterPro" id="IPR015915">
    <property type="entry name" value="Kelch-typ_b-propeller"/>
</dbReference>
<dbReference type="STRING" id="8840.ENSAPLP00000025535"/>
<name>A0A493TIS0_ANAPP</name>
<accession>A0A493TIS0</accession>
<dbReference type="Proteomes" id="UP000016666">
    <property type="component" value="Unassembled WGS sequence"/>
</dbReference>